<keyword evidence="2" id="KW-1133">Transmembrane helix</keyword>
<dbReference type="Pfam" id="PF14012">
    <property type="entry name" value="DUF4229"/>
    <property type="match status" value="1"/>
</dbReference>
<evidence type="ECO:0008006" key="5">
    <source>
        <dbReference type="Google" id="ProtNLM"/>
    </source>
</evidence>
<sequence>MAAQSEPNRPVSPTGGPAQAPSVWPLLALYTLGRLVLAAALVALLWLLGLGSFPGLLFGLLLSMPLSFVLLKPLRERLTEAMLARSVTRKAAKEDLRARLAGGDDPVS</sequence>
<reference evidence="4" key="1">
    <citation type="submission" date="2016-10" db="EMBL/GenBank/DDBJ databases">
        <authorList>
            <person name="Varghese N."/>
            <person name="Submissions S."/>
        </authorList>
    </citation>
    <scope>NUCLEOTIDE SEQUENCE [LARGE SCALE GENOMIC DNA]</scope>
    <source>
        <strain evidence="4">DSM 45843</strain>
    </source>
</reference>
<dbReference type="EMBL" id="FNIR01000001">
    <property type="protein sequence ID" value="SDN67031.1"/>
    <property type="molecule type" value="Genomic_DNA"/>
</dbReference>
<evidence type="ECO:0000313" key="3">
    <source>
        <dbReference type="EMBL" id="SDN67031.1"/>
    </source>
</evidence>
<keyword evidence="4" id="KW-1185">Reference proteome</keyword>
<protein>
    <recommendedName>
        <fullName evidence="5">DUF4229 domain-containing protein</fullName>
    </recommendedName>
</protein>
<organism evidence="3 4">
    <name type="scientific">Klenkia soli</name>
    <dbReference type="NCBI Taxonomy" id="1052260"/>
    <lineage>
        <taxon>Bacteria</taxon>
        <taxon>Bacillati</taxon>
        <taxon>Actinomycetota</taxon>
        <taxon>Actinomycetes</taxon>
        <taxon>Geodermatophilales</taxon>
        <taxon>Geodermatophilaceae</taxon>
        <taxon>Klenkia</taxon>
    </lineage>
</organism>
<evidence type="ECO:0000256" key="2">
    <source>
        <dbReference type="SAM" id="Phobius"/>
    </source>
</evidence>
<proteinExistence type="predicted"/>
<dbReference type="OrthoDB" id="5198055at2"/>
<keyword evidence="2" id="KW-0812">Transmembrane</keyword>
<feature type="region of interest" description="Disordered" evidence="1">
    <location>
        <begin position="1"/>
        <end position="21"/>
    </location>
</feature>
<feature type="transmembrane region" description="Helical" evidence="2">
    <location>
        <begin position="53"/>
        <end position="71"/>
    </location>
</feature>
<name>A0A1H0DAM3_9ACTN</name>
<gene>
    <name evidence="3" type="ORF">SAMN05660199_00554</name>
</gene>
<evidence type="ECO:0000313" key="4">
    <source>
        <dbReference type="Proteomes" id="UP000199088"/>
    </source>
</evidence>
<dbReference type="AlphaFoldDB" id="A0A1H0DAM3"/>
<dbReference type="InterPro" id="IPR025323">
    <property type="entry name" value="DUF4229"/>
</dbReference>
<dbReference type="RefSeq" id="WP_091238985.1">
    <property type="nucleotide sequence ID" value="NZ_FNIR01000001.1"/>
</dbReference>
<dbReference type="Proteomes" id="UP000199088">
    <property type="component" value="Unassembled WGS sequence"/>
</dbReference>
<evidence type="ECO:0000256" key="1">
    <source>
        <dbReference type="SAM" id="MobiDB-lite"/>
    </source>
</evidence>
<feature type="transmembrane region" description="Helical" evidence="2">
    <location>
        <begin position="27"/>
        <end position="47"/>
    </location>
</feature>
<keyword evidence="2" id="KW-0472">Membrane</keyword>
<dbReference type="STRING" id="1052260.SAMN05660199_00554"/>
<accession>A0A1H0DAM3</accession>